<comment type="catalytic activity">
    <reaction evidence="9">
        <text>The enzyme specifically hydrolyzes (1-&gt;4)-beta-D-galactosidic linkages in type I arabinogalactans.</text>
        <dbReference type="EC" id="3.2.1.89"/>
    </reaction>
</comment>
<dbReference type="GO" id="GO:0015926">
    <property type="term" value="F:glucosidase activity"/>
    <property type="evidence" value="ECO:0007669"/>
    <property type="project" value="InterPro"/>
</dbReference>
<dbReference type="SUPFAM" id="SSF49785">
    <property type="entry name" value="Galactose-binding domain-like"/>
    <property type="match status" value="1"/>
</dbReference>
<dbReference type="GO" id="GO:0045490">
    <property type="term" value="P:pectin catabolic process"/>
    <property type="evidence" value="ECO:0007669"/>
    <property type="project" value="TreeGrafter"/>
</dbReference>
<dbReference type="HOGENOM" id="CLU_353623_0_0_9"/>
<feature type="region of interest" description="Disordered" evidence="10">
    <location>
        <begin position="689"/>
        <end position="761"/>
    </location>
</feature>
<comment type="similarity">
    <text evidence="2 9">Belongs to the glycosyl hydrolase 53 family.</text>
</comment>
<dbReference type="GO" id="GO:0031218">
    <property type="term" value="F:arabinogalactan endo-1,4-beta-galactosidase activity"/>
    <property type="evidence" value="ECO:0007669"/>
    <property type="project" value="UniProtKB-EC"/>
</dbReference>
<dbReference type="NCBIfam" id="TIGR01167">
    <property type="entry name" value="LPXTG_anchor"/>
    <property type="match status" value="1"/>
</dbReference>
<evidence type="ECO:0000256" key="6">
    <source>
        <dbReference type="ARBA" id="ARBA00022801"/>
    </source>
</evidence>
<dbReference type="AlphaFoldDB" id="E6TXZ9"/>
<feature type="domain" description="F5/8 type C" evidence="12">
    <location>
        <begin position="546"/>
        <end position="686"/>
    </location>
</feature>
<reference evidence="13 14" key="1">
    <citation type="submission" date="2010-12" db="EMBL/GenBank/DDBJ databases">
        <title>Complete sequence of Bacillus cellulosilyticus DSM 2522.</title>
        <authorList>
            <consortium name="US DOE Joint Genome Institute"/>
            <person name="Lucas S."/>
            <person name="Copeland A."/>
            <person name="Lapidus A."/>
            <person name="Cheng J.-F."/>
            <person name="Bruce D."/>
            <person name="Goodwin L."/>
            <person name="Pitluck S."/>
            <person name="Chertkov O."/>
            <person name="Detter J.C."/>
            <person name="Han C."/>
            <person name="Tapia R."/>
            <person name="Land M."/>
            <person name="Hauser L."/>
            <person name="Jeffries C."/>
            <person name="Kyrpides N."/>
            <person name="Ivanova N."/>
            <person name="Mikhailova N."/>
            <person name="Brumm P."/>
            <person name="Mead D."/>
            <person name="Woyke T."/>
        </authorList>
    </citation>
    <scope>NUCLEOTIDE SEQUENCE [LARGE SCALE GENOMIC DNA]</scope>
    <source>
        <strain evidence="14">ATCC 21833 / DSM 2522 / FERM P-1141 / JCM 9156 / N-4</strain>
    </source>
</reference>
<dbReference type="EMBL" id="CP002394">
    <property type="protein sequence ID" value="ADU31212.1"/>
    <property type="molecule type" value="Genomic_DNA"/>
</dbReference>
<dbReference type="Pfam" id="PF07745">
    <property type="entry name" value="Glyco_hydro_53"/>
    <property type="match status" value="1"/>
</dbReference>
<dbReference type="InterPro" id="IPR008979">
    <property type="entry name" value="Galactose-bd-like_sf"/>
</dbReference>
<keyword evidence="3" id="KW-0134">Cell wall</keyword>
<proteinExistence type="inferred from homology"/>
<evidence type="ECO:0000256" key="9">
    <source>
        <dbReference type="RuleBase" id="RU361192"/>
    </source>
</evidence>
<evidence type="ECO:0000256" key="1">
    <source>
        <dbReference type="ARBA" id="ARBA00004168"/>
    </source>
</evidence>
<keyword evidence="4" id="KW-0964">Secreted</keyword>
<dbReference type="Proteomes" id="UP000001401">
    <property type="component" value="Chromosome"/>
</dbReference>
<dbReference type="RefSeq" id="WP_013489543.1">
    <property type="nucleotide sequence ID" value="NC_014829.1"/>
</dbReference>
<dbReference type="OrthoDB" id="9768786at2"/>
<comment type="subcellular location">
    <subcellularLocation>
        <location evidence="1">Secreted</location>
        <location evidence="1">Cell wall</location>
        <topology evidence="1">Peptidoglycan-anchor</topology>
    </subcellularLocation>
</comment>
<evidence type="ECO:0000313" key="13">
    <source>
        <dbReference type="EMBL" id="ADU31212.1"/>
    </source>
</evidence>
<evidence type="ECO:0000256" key="7">
    <source>
        <dbReference type="ARBA" id="ARBA00023088"/>
    </source>
</evidence>
<evidence type="ECO:0000256" key="2">
    <source>
        <dbReference type="ARBA" id="ARBA00010687"/>
    </source>
</evidence>
<dbReference type="PANTHER" id="PTHR34983:SF2">
    <property type="entry name" value="ENDO-BETA-1,4-GALACTANASE"/>
    <property type="match status" value="1"/>
</dbReference>
<dbReference type="InterPro" id="IPR017853">
    <property type="entry name" value="GH"/>
</dbReference>
<keyword evidence="7" id="KW-0572">Peptidoglycan-anchor</keyword>
<gene>
    <name evidence="13" type="ordered locus">Bcell_2962</name>
</gene>
<organism evidence="13 14">
    <name type="scientific">Evansella cellulosilytica (strain ATCC 21833 / DSM 2522 / FERM P-1141 / JCM 9156 / N-4)</name>
    <name type="common">Bacillus cellulosilyticus</name>
    <dbReference type="NCBI Taxonomy" id="649639"/>
    <lineage>
        <taxon>Bacteria</taxon>
        <taxon>Bacillati</taxon>
        <taxon>Bacillota</taxon>
        <taxon>Bacilli</taxon>
        <taxon>Bacillales</taxon>
        <taxon>Bacillaceae</taxon>
        <taxon>Evansella</taxon>
    </lineage>
</organism>
<sequence length="794" mass="88477" precursor="true">MRLKKIVKRNSKVMLIAILLAGIFAGTPLSTTLAESSLVKNHSFENDLDSWETNESEAITTPESGWLPEGGESKLLNYWLDEAYVADTYQTINGIEGGSYMLSAWVANDGGFNESYMYIERPGGEVLKEEISSVEGWTKIEKPIEVENGEIKIGFYADAEPGAWLGVDIVQLVPEGSGEQPTPERDDFIYGVDISTLTKVEDYGGVFYDQGEENDVLDILTSYGSNWARLKVWEDPVDVYENGMAYNDLDDTIEKAVRIKKADMKFLLNFHYSGFWADPGRQDKPASWEDLSFEELKQAVYDHTADTIEALVEAGAEPDMVQVGNEIRPGMLFDDGRIVDNDFSNLAELVNSGIDAVRDTLGDEVEIMLHLDQGGDNSAYRWWFDGIIAEGVTDFQVIGASYYPYWHGTLEDLEYNLNDISERYERDVVVVETAYAYTLEDQDGHSNIFTSAEENIAGYPATVEGQARFLYDVMEVVRNVPNDRGYGIFYWEPAWLGVEGAGWTAGEGNAWENQAMFDFEGNALESLNVFTRGYVPPVPEPRAVEEVEVDETLADLILHSLNKPANASSSAGHGGGKDNAPENAVEEDENTSWGTDEGVNAWWSVDLLEIVPLERILIHFWDGVNEFEIEISDNGVDFTSLGTYEVTSSNMDITLPEDTTARYVKVTITEATSNWVGFMYFKAYGNEELPKEGPSTVENGEVEEGETPESSGGGETNSDTEKTVENGSEDKETQETEFDKKEDDEAEETSKPGEEGDRLPDTATSKFNLFMLGMLLLVIGTTVFFLSRRKQLRL</sequence>
<dbReference type="InterPro" id="IPR019931">
    <property type="entry name" value="LPXTG_anchor"/>
</dbReference>
<name>E6TXZ9_EVAC2</name>
<dbReference type="KEGG" id="bco:Bcell_2962"/>
<dbReference type="Pfam" id="PF00746">
    <property type="entry name" value="Gram_pos_anchor"/>
    <property type="match status" value="1"/>
</dbReference>
<dbReference type="EC" id="3.2.1.89" evidence="9"/>
<evidence type="ECO:0000256" key="3">
    <source>
        <dbReference type="ARBA" id="ARBA00022512"/>
    </source>
</evidence>
<dbReference type="Gene3D" id="2.60.120.260">
    <property type="entry name" value="Galactose-binding domain-like"/>
    <property type="match status" value="2"/>
</dbReference>
<protein>
    <recommendedName>
        <fullName evidence="9">Arabinogalactan endo-beta-1,4-galactanase</fullName>
        <ecNumber evidence="9">3.2.1.89</ecNumber>
    </recommendedName>
</protein>
<dbReference type="PROSITE" id="PS50022">
    <property type="entry name" value="FA58C_3"/>
    <property type="match status" value="1"/>
</dbReference>
<evidence type="ECO:0000256" key="11">
    <source>
        <dbReference type="SAM" id="Phobius"/>
    </source>
</evidence>
<accession>E6TXZ9</accession>
<keyword evidence="11" id="KW-0472">Membrane</keyword>
<dbReference type="STRING" id="649639.Bcell_2962"/>
<dbReference type="SUPFAM" id="SSF51445">
    <property type="entry name" value="(Trans)glycosidases"/>
    <property type="match status" value="1"/>
</dbReference>
<evidence type="ECO:0000256" key="4">
    <source>
        <dbReference type="ARBA" id="ARBA00022525"/>
    </source>
</evidence>
<keyword evidence="5" id="KW-0732">Signal</keyword>
<evidence type="ECO:0000256" key="5">
    <source>
        <dbReference type="ARBA" id="ARBA00022729"/>
    </source>
</evidence>
<evidence type="ECO:0000256" key="8">
    <source>
        <dbReference type="ARBA" id="ARBA00023295"/>
    </source>
</evidence>
<evidence type="ECO:0000259" key="12">
    <source>
        <dbReference type="PROSITE" id="PS50022"/>
    </source>
</evidence>
<evidence type="ECO:0000256" key="10">
    <source>
        <dbReference type="SAM" id="MobiDB-lite"/>
    </source>
</evidence>
<dbReference type="InterPro" id="IPR011683">
    <property type="entry name" value="Glyco_hydro_53"/>
</dbReference>
<feature type="region of interest" description="Disordered" evidence="10">
    <location>
        <begin position="565"/>
        <end position="595"/>
    </location>
</feature>
<dbReference type="PANTHER" id="PTHR34983">
    <property type="entry name" value="ARABINOGALACTAN ENDO-BETA-1,4-GALACTANASE A"/>
    <property type="match status" value="1"/>
</dbReference>
<evidence type="ECO:0000313" key="14">
    <source>
        <dbReference type="Proteomes" id="UP000001401"/>
    </source>
</evidence>
<dbReference type="Gene3D" id="3.20.20.80">
    <property type="entry name" value="Glycosidases"/>
    <property type="match status" value="1"/>
</dbReference>
<keyword evidence="8 9" id="KW-0326">Glycosidase</keyword>
<keyword evidence="6 9" id="KW-0378">Hydrolase</keyword>
<dbReference type="Pfam" id="PF00754">
    <property type="entry name" value="F5_F8_type_C"/>
    <property type="match status" value="1"/>
</dbReference>
<dbReference type="eggNOG" id="COG3867">
    <property type="taxonomic scope" value="Bacteria"/>
</dbReference>
<dbReference type="InterPro" id="IPR000421">
    <property type="entry name" value="FA58C"/>
</dbReference>
<feature type="transmembrane region" description="Helical" evidence="11">
    <location>
        <begin position="767"/>
        <end position="786"/>
    </location>
</feature>
<keyword evidence="11" id="KW-1133">Transmembrane helix</keyword>
<keyword evidence="14" id="KW-1185">Reference proteome</keyword>
<keyword evidence="11" id="KW-0812">Transmembrane</keyword>
<feature type="compositionally biased region" description="Basic and acidic residues" evidence="10">
    <location>
        <begin position="719"/>
        <end position="760"/>
    </location>
</feature>